<organism evidence="2 3">
    <name type="scientific">Cellulomonas xiejunii</name>
    <dbReference type="NCBI Taxonomy" id="2968083"/>
    <lineage>
        <taxon>Bacteria</taxon>
        <taxon>Bacillati</taxon>
        <taxon>Actinomycetota</taxon>
        <taxon>Actinomycetes</taxon>
        <taxon>Micrococcales</taxon>
        <taxon>Cellulomonadaceae</taxon>
        <taxon>Cellulomonas</taxon>
    </lineage>
</organism>
<feature type="transmembrane region" description="Helical" evidence="1">
    <location>
        <begin position="236"/>
        <end position="257"/>
    </location>
</feature>
<protein>
    <recommendedName>
        <fullName evidence="4">ABC-2 type transport system permease protein</fullName>
    </recommendedName>
</protein>
<sequence length="499" mass="50635">MTAVEPLRHGRPRPASVPLRRVLYSDVRVWARSPLLLAPFAAGAVAVLTTVLLLSTGAPTWGRFLAHLNMWVVVVGPGFLAVVAGQVATREAADGRAVATRAIHPGTRTVAGSVLLLAVGAAMHLAQTLVTFVGYAVFGAGHDVSLGRALVDAVAVAAALTAGGALSAVLLRIAGEKAGMAGCLVTGLVLVLTGLLWAEHPSWWAVPSTWHLRAVLPLIGTRANGVALEGATLPGATGAVVASVVAAVLVCTVRAVLARTPRRADRGPRAAAVTERAHRPATLSARPGPTVAVAVLRRSGVVSLAVGAVALVAFLCRYREPGEVALVAALLLLPLGCGLLPVVVVGRWRSGMRAVAVRAVSPAVLASHVLAALVAIVVTVVLAVTAVLLGDGLAPADALTLLPVWIAVGTMLTMLSAVLVATSGALASLLVTVAGTTAGLLVGGNEPFRDAFGVLVPWAWPAALADAQMRVTLPASVVLTVILGAVAVRLLATRTSRMG</sequence>
<gene>
    <name evidence="2" type="ORF">NP048_02145</name>
</gene>
<feature type="transmembrane region" description="Helical" evidence="1">
    <location>
        <begin position="68"/>
        <end position="89"/>
    </location>
</feature>
<name>A0ABY5KSU3_9CELL</name>
<reference evidence="2 3" key="1">
    <citation type="submission" date="2022-07" db="EMBL/GenBank/DDBJ databases">
        <title>Novel species in genus cellulomonas.</title>
        <authorList>
            <person name="Ye L."/>
        </authorList>
    </citation>
    <scope>NUCLEOTIDE SEQUENCE [LARGE SCALE GENOMIC DNA]</scope>
    <source>
        <strain evidence="3">zg-B89</strain>
    </source>
</reference>
<dbReference type="EMBL" id="CP101987">
    <property type="protein sequence ID" value="UUI72292.1"/>
    <property type="molecule type" value="Genomic_DNA"/>
</dbReference>
<feature type="transmembrane region" description="Helical" evidence="1">
    <location>
        <begin position="110"/>
        <end position="138"/>
    </location>
</feature>
<evidence type="ECO:0008006" key="4">
    <source>
        <dbReference type="Google" id="ProtNLM"/>
    </source>
</evidence>
<feature type="transmembrane region" description="Helical" evidence="1">
    <location>
        <begin position="471"/>
        <end position="492"/>
    </location>
</feature>
<keyword evidence="1" id="KW-0472">Membrane</keyword>
<feature type="transmembrane region" description="Helical" evidence="1">
    <location>
        <begin position="324"/>
        <end position="348"/>
    </location>
</feature>
<evidence type="ECO:0000313" key="2">
    <source>
        <dbReference type="EMBL" id="UUI72292.1"/>
    </source>
</evidence>
<evidence type="ECO:0000313" key="3">
    <source>
        <dbReference type="Proteomes" id="UP001316384"/>
    </source>
</evidence>
<dbReference type="Proteomes" id="UP001316384">
    <property type="component" value="Chromosome"/>
</dbReference>
<feature type="transmembrane region" description="Helical" evidence="1">
    <location>
        <begin position="150"/>
        <end position="171"/>
    </location>
</feature>
<accession>A0ABY5KSU3</accession>
<feature type="transmembrane region" description="Helical" evidence="1">
    <location>
        <begin position="402"/>
        <end position="421"/>
    </location>
</feature>
<keyword evidence="1" id="KW-0812">Transmembrane</keyword>
<evidence type="ECO:0000256" key="1">
    <source>
        <dbReference type="SAM" id="Phobius"/>
    </source>
</evidence>
<proteinExistence type="predicted"/>
<feature type="transmembrane region" description="Helical" evidence="1">
    <location>
        <begin position="369"/>
        <end position="390"/>
    </location>
</feature>
<dbReference type="RefSeq" id="WP_227577855.1">
    <property type="nucleotide sequence ID" value="NZ_CP101987.1"/>
</dbReference>
<feature type="transmembrane region" description="Helical" evidence="1">
    <location>
        <begin position="178"/>
        <end position="198"/>
    </location>
</feature>
<keyword evidence="3" id="KW-1185">Reference proteome</keyword>
<feature type="transmembrane region" description="Helical" evidence="1">
    <location>
        <begin position="35"/>
        <end position="56"/>
    </location>
</feature>
<keyword evidence="1" id="KW-1133">Transmembrane helix</keyword>
<feature type="transmembrane region" description="Helical" evidence="1">
    <location>
        <begin position="301"/>
        <end position="318"/>
    </location>
</feature>
<feature type="transmembrane region" description="Helical" evidence="1">
    <location>
        <begin position="426"/>
        <end position="444"/>
    </location>
</feature>